<name>A0A916ZPX6_9FLAO</name>
<dbReference type="RefSeq" id="WP_188405286.1">
    <property type="nucleotide sequence ID" value="NZ_BMGL01000003.1"/>
</dbReference>
<dbReference type="InterPro" id="IPR033134">
    <property type="entry name" value="Asp/Glu_racemase_AS_2"/>
</dbReference>
<dbReference type="InterPro" id="IPR004380">
    <property type="entry name" value="Asp_race"/>
</dbReference>
<organism evidence="3 4">
    <name type="scientific">Psychroflexus salis</name>
    <dbReference type="NCBI Taxonomy" id="1526574"/>
    <lineage>
        <taxon>Bacteria</taxon>
        <taxon>Pseudomonadati</taxon>
        <taxon>Bacteroidota</taxon>
        <taxon>Flavobacteriia</taxon>
        <taxon>Flavobacteriales</taxon>
        <taxon>Flavobacteriaceae</taxon>
        <taxon>Psychroflexus</taxon>
    </lineage>
</organism>
<dbReference type="PANTHER" id="PTHR21198:SF7">
    <property type="entry name" value="ASPARTATE-GLUTAMATE RACEMASE FAMILY"/>
    <property type="match status" value="1"/>
</dbReference>
<dbReference type="NCBIfam" id="TIGR00035">
    <property type="entry name" value="asp_race"/>
    <property type="match status" value="1"/>
</dbReference>
<keyword evidence="4" id="KW-1185">Reference proteome</keyword>
<dbReference type="SUPFAM" id="SSF53681">
    <property type="entry name" value="Aspartate/glutamate racemase"/>
    <property type="match status" value="2"/>
</dbReference>
<evidence type="ECO:0000313" key="4">
    <source>
        <dbReference type="Proteomes" id="UP000599688"/>
    </source>
</evidence>
<dbReference type="GO" id="GO:0047661">
    <property type="term" value="F:amino-acid racemase activity"/>
    <property type="evidence" value="ECO:0007669"/>
    <property type="project" value="InterPro"/>
</dbReference>
<keyword evidence="2" id="KW-0413">Isomerase</keyword>
<proteinExistence type="inferred from homology"/>
<accession>A0A916ZPX6</accession>
<comment type="caution">
    <text evidence="3">The sequence shown here is derived from an EMBL/GenBank/DDBJ whole genome shotgun (WGS) entry which is preliminary data.</text>
</comment>
<comment type="similarity">
    <text evidence="1">Belongs to the aspartate/glutamate racemases family.</text>
</comment>
<dbReference type="EMBL" id="BMGL01000003">
    <property type="protein sequence ID" value="GGE07254.1"/>
    <property type="molecule type" value="Genomic_DNA"/>
</dbReference>
<reference evidence="3 4" key="1">
    <citation type="journal article" date="2014" name="Int. J. Syst. Evol. Microbiol.">
        <title>Complete genome sequence of Corynebacterium casei LMG S-19264T (=DSM 44701T), isolated from a smear-ripened cheese.</title>
        <authorList>
            <consortium name="US DOE Joint Genome Institute (JGI-PGF)"/>
            <person name="Walter F."/>
            <person name="Albersmeier A."/>
            <person name="Kalinowski J."/>
            <person name="Ruckert C."/>
        </authorList>
    </citation>
    <scope>NUCLEOTIDE SEQUENCE [LARGE SCALE GENOMIC DNA]</scope>
    <source>
        <strain evidence="3 4">CGMCC 1.12925</strain>
    </source>
</reference>
<dbReference type="PANTHER" id="PTHR21198">
    <property type="entry name" value="GLUTAMATE RACEMASE"/>
    <property type="match status" value="1"/>
</dbReference>
<gene>
    <name evidence="3" type="ORF">GCM10010831_05960</name>
</gene>
<protein>
    <submittedName>
        <fullName evidence="3">Racemase</fullName>
    </submittedName>
</protein>
<dbReference type="PROSITE" id="PS00924">
    <property type="entry name" value="ASP_GLU_RACEMASE_2"/>
    <property type="match status" value="1"/>
</dbReference>
<dbReference type="Pfam" id="PF01177">
    <property type="entry name" value="Asp_Glu_race"/>
    <property type="match status" value="1"/>
</dbReference>
<dbReference type="Gene3D" id="3.40.50.1860">
    <property type="match status" value="2"/>
</dbReference>
<evidence type="ECO:0000256" key="1">
    <source>
        <dbReference type="ARBA" id="ARBA00007847"/>
    </source>
</evidence>
<evidence type="ECO:0000256" key="2">
    <source>
        <dbReference type="ARBA" id="ARBA00023235"/>
    </source>
</evidence>
<sequence>MKKLGLIGGTSWHSTVEYYKNINQKISEKIGLSSNPELILYSINIDVMRKQVLKDIHQKYLEVATKLQQAGAEAILICANTPHMAVAYVQPKIAIPFLHIADATAEEAKKMGYNKLALLGNKPTITKSFLKDRLAQKHNLKIIIPTEDAIQQSHHFVSTQLTQGKFTEEARDFYKQQIQDFKSQNVDAVILGCTELPILLKDEDTELPMLHTTDLHIQKAVDFILSE</sequence>
<dbReference type="InterPro" id="IPR015942">
    <property type="entry name" value="Asp/Glu/hydantoin_racemase"/>
</dbReference>
<dbReference type="Proteomes" id="UP000599688">
    <property type="component" value="Unassembled WGS sequence"/>
</dbReference>
<dbReference type="AlphaFoldDB" id="A0A916ZPX6"/>
<evidence type="ECO:0000313" key="3">
    <source>
        <dbReference type="EMBL" id="GGE07254.1"/>
    </source>
</evidence>
<dbReference type="InterPro" id="IPR001920">
    <property type="entry name" value="Asp/Glu_race"/>
</dbReference>